<reference evidence="7" key="1">
    <citation type="submission" date="2016-08" db="EMBL/GenBank/DDBJ databases">
        <authorList>
            <person name="Varghese N."/>
            <person name="Submissions Spin"/>
        </authorList>
    </citation>
    <scope>NUCLEOTIDE SEQUENCE [LARGE SCALE GENOMIC DNA]</scope>
    <source>
        <strain evidence="7">R-53144</strain>
    </source>
</reference>
<dbReference type="RefSeq" id="WP_034915183.1">
    <property type="nucleotide sequence ID" value="NZ_FMBA01000030.1"/>
</dbReference>
<dbReference type="AlphaFoldDB" id="A0A1C4C5T2"/>
<evidence type="ECO:0000256" key="4">
    <source>
        <dbReference type="SAM" id="Phobius"/>
    </source>
</evidence>
<dbReference type="STRING" id="1798183.GA0061080_103017"/>
<evidence type="ECO:0000256" key="3">
    <source>
        <dbReference type="ARBA" id="ARBA00023136"/>
    </source>
</evidence>
<feature type="transmembrane region" description="Helical" evidence="4">
    <location>
        <begin position="148"/>
        <end position="169"/>
    </location>
</feature>
<sequence>MLSKKQSLLLSTLFFISGMSGLTYQVAWQRALYSAFGSDVDSVAIIVSAFMLGLGLGALGGGKIVDKYPNKALQFFCFSEFGIGLFGIISYQLILFVGDIFIVYNLIVVAIVNFLLVLIPALLMGATLPILITYIAQFWKNIGQTTGHLYAINTFGAAIGAILTGFILFNYFALNVVTIFAALGNFVVAISAYLFFNKMRIKKSG</sequence>
<feature type="transmembrane region" description="Helical" evidence="4">
    <location>
        <begin position="175"/>
        <end position="196"/>
    </location>
</feature>
<evidence type="ECO:0000256" key="2">
    <source>
        <dbReference type="ARBA" id="ARBA00022989"/>
    </source>
</evidence>
<gene>
    <name evidence="6" type="ORF">GA0061080_103017</name>
</gene>
<dbReference type="Gene3D" id="1.20.1250.20">
    <property type="entry name" value="MFS general substrate transporter like domains"/>
    <property type="match status" value="1"/>
</dbReference>
<dbReference type="InterPro" id="IPR020846">
    <property type="entry name" value="MFS_dom"/>
</dbReference>
<dbReference type="SUPFAM" id="SSF103473">
    <property type="entry name" value="MFS general substrate transporter"/>
    <property type="match status" value="1"/>
</dbReference>
<accession>A0A1C4C5T2</accession>
<feature type="domain" description="Major facilitator superfamily (MFS) profile" evidence="5">
    <location>
        <begin position="6"/>
        <end position="205"/>
    </location>
</feature>
<evidence type="ECO:0000313" key="6">
    <source>
        <dbReference type="EMBL" id="SCC14415.1"/>
    </source>
</evidence>
<dbReference type="OrthoDB" id="5516475at2"/>
<dbReference type="InterPro" id="IPR036259">
    <property type="entry name" value="MFS_trans_sf"/>
</dbReference>
<keyword evidence="2 4" id="KW-1133">Transmembrane helix</keyword>
<keyword evidence="3 4" id="KW-0472">Membrane</keyword>
<dbReference type="GO" id="GO:0022857">
    <property type="term" value="F:transmembrane transporter activity"/>
    <property type="evidence" value="ECO:0007669"/>
    <property type="project" value="InterPro"/>
</dbReference>
<feature type="transmembrane region" description="Helical" evidence="4">
    <location>
        <begin position="41"/>
        <end position="60"/>
    </location>
</feature>
<evidence type="ECO:0000313" key="7">
    <source>
        <dbReference type="Proteomes" id="UP000199698"/>
    </source>
</evidence>
<organism evidence="6 7">
    <name type="scientific">Gilliamella intestini</name>
    <dbReference type="NCBI Taxonomy" id="1798183"/>
    <lineage>
        <taxon>Bacteria</taxon>
        <taxon>Pseudomonadati</taxon>
        <taxon>Pseudomonadota</taxon>
        <taxon>Gammaproteobacteria</taxon>
        <taxon>Orbales</taxon>
        <taxon>Orbaceae</taxon>
        <taxon>Gilliamella</taxon>
    </lineage>
</organism>
<dbReference type="Proteomes" id="UP000199698">
    <property type="component" value="Unassembled WGS sequence"/>
</dbReference>
<dbReference type="InterPro" id="IPR011701">
    <property type="entry name" value="MFS"/>
</dbReference>
<keyword evidence="1 4" id="KW-0812">Transmembrane</keyword>
<evidence type="ECO:0000259" key="5">
    <source>
        <dbReference type="PROSITE" id="PS50850"/>
    </source>
</evidence>
<dbReference type="Pfam" id="PF07690">
    <property type="entry name" value="MFS_1"/>
    <property type="match status" value="1"/>
</dbReference>
<feature type="transmembrane region" description="Helical" evidence="4">
    <location>
        <begin position="72"/>
        <end position="97"/>
    </location>
</feature>
<name>A0A1C4C5T2_9GAMM</name>
<proteinExistence type="predicted"/>
<keyword evidence="7" id="KW-1185">Reference proteome</keyword>
<evidence type="ECO:0000256" key="1">
    <source>
        <dbReference type="ARBA" id="ARBA00022692"/>
    </source>
</evidence>
<feature type="transmembrane region" description="Helical" evidence="4">
    <location>
        <begin position="103"/>
        <end position="136"/>
    </location>
</feature>
<protein>
    <recommendedName>
        <fullName evidence="5">Major facilitator superfamily (MFS) profile domain-containing protein</fullName>
    </recommendedName>
</protein>
<dbReference type="PROSITE" id="PS50850">
    <property type="entry name" value="MFS"/>
    <property type="match status" value="1"/>
</dbReference>
<dbReference type="EMBL" id="FMBA01000030">
    <property type="protein sequence ID" value="SCC14415.1"/>
    <property type="molecule type" value="Genomic_DNA"/>
</dbReference>